<dbReference type="InterPro" id="IPR001732">
    <property type="entry name" value="UDP-Glc/GDP-Man_DH_N"/>
</dbReference>
<evidence type="ECO:0000256" key="2">
    <source>
        <dbReference type="ARBA" id="ARBA00023002"/>
    </source>
</evidence>
<dbReference type="OrthoDB" id="9803238at2"/>
<dbReference type="SUPFAM" id="SSF51735">
    <property type="entry name" value="NAD(P)-binding Rossmann-fold domains"/>
    <property type="match status" value="1"/>
</dbReference>
<keyword evidence="3" id="KW-0520">NAD</keyword>
<dbReference type="Proteomes" id="UP000295558">
    <property type="component" value="Unassembled WGS sequence"/>
</dbReference>
<dbReference type="GO" id="GO:0000271">
    <property type="term" value="P:polysaccharide biosynthetic process"/>
    <property type="evidence" value="ECO:0007669"/>
    <property type="project" value="InterPro"/>
</dbReference>
<feature type="domain" description="UDP-glucose/GDP-mannose dehydrogenase C-terminal" evidence="5">
    <location>
        <begin position="308"/>
        <end position="401"/>
    </location>
</feature>
<evidence type="ECO:0000313" key="7">
    <source>
        <dbReference type="Proteomes" id="UP000295558"/>
    </source>
</evidence>
<proteinExistence type="inferred from homology"/>
<dbReference type="Pfam" id="PF03721">
    <property type="entry name" value="UDPG_MGDP_dh_N"/>
    <property type="match status" value="1"/>
</dbReference>
<organism evidence="6 7">
    <name type="scientific">Listeria rocourtiae</name>
    <dbReference type="NCBI Taxonomy" id="647910"/>
    <lineage>
        <taxon>Bacteria</taxon>
        <taxon>Bacillati</taxon>
        <taxon>Bacillota</taxon>
        <taxon>Bacilli</taxon>
        <taxon>Bacillales</taxon>
        <taxon>Listeriaceae</taxon>
        <taxon>Listeria</taxon>
    </lineage>
</organism>
<evidence type="ECO:0000256" key="1">
    <source>
        <dbReference type="ARBA" id="ARBA00006601"/>
    </source>
</evidence>
<comment type="caution">
    <text evidence="6">The sequence shown here is derived from an EMBL/GenBank/DDBJ whole genome shotgun (WGS) entry which is preliminary data.</text>
</comment>
<keyword evidence="7" id="KW-1185">Reference proteome</keyword>
<dbReference type="Pfam" id="PF03720">
    <property type="entry name" value="UDPG_MGDP_dh_C"/>
    <property type="match status" value="1"/>
</dbReference>
<dbReference type="InterPro" id="IPR014026">
    <property type="entry name" value="UDP-Glc/GDP-Man_DH_dimer"/>
</dbReference>
<dbReference type="SUPFAM" id="SSF48179">
    <property type="entry name" value="6-phosphogluconate dehydrogenase C-terminal domain-like"/>
    <property type="match status" value="1"/>
</dbReference>
<gene>
    <name evidence="6" type="ORF">DFP96_1074</name>
</gene>
<dbReference type="InterPro" id="IPR028359">
    <property type="entry name" value="UDP_ManNAc/GlcNAc_DH"/>
</dbReference>
<dbReference type="RefSeq" id="WP_036070765.1">
    <property type="nucleotide sequence ID" value="NZ_JAASUO010000005.1"/>
</dbReference>
<name>A0A4R6ZJM5_9LIST</name>
<dbReference type="PIRSF" id="PIRSF000124">
    <property type="entry name" value="UDPglc_GDPman_dh"/>
    <property type="match status" value="1"/>
</dbReference>
<sequence>MKINVMGLGYIGLPTALIFAKYGANIVGVDISKEIIEKLNAGEVHIEEPGIPAMLQRVIDTGNFKASLVPEKADVFIIAVPTPNQQDTFKSCDLTYVKQAMLSILPYLETGNTVIIESTVSPRTTEGIIKVMIEEAGFNIGQDIYLVHCPERVLPGKILEELIFNNRIIGGVTEACTKRGKEIYELFVRGELIGATASAAELSKLMENTYRDVNIALANELVRVGDALNIDALRVIEMANRHPRVNIHQPGPGVGGHCLAVDPYFIISEAPEQTTLIQAARDINNAMPQFIIDKVQELMQHYQSKTLTILGVSYKGNTDDIRESPAMAIYNGLQALGQFDIRVYDPHVTQSFIASNLEEALTGSEMALVLCDHDAFRSLLSEDFSSMEKKLIFDTKNCIEITDVSINKYNLGNFNWSETNYEGKYAF</sequence>
<dbReference type="SUPFAM" id="SSF52413">
    <property type="entry name" value="UDP-glucose/GDP-mannose dehydrogenase C-terminal domain"/>
    <property type="match status" value="1"/>
</dbReference>
<dbReference type="InterPro" id="IPR036220">
    <property type="entry name" value="UDP-Glc/GDP-Man_DH_C_sf"/>
</dbReference>
<reference evidence="6 7" key="1">
    <citation type="submission" date="2019-03" db="EMBL/GenBank/DDBJ databases">
        <title>Genomic Encyclopedia of Type Strains, Phase III (KMG-III): the genomes of soil and plant-associated and newly described type strains.</title>
        <authorList>
            <person name="Whitman W."/>
        </authorList>
    </citation>
    <scope>NUCLEOTIDE SEQUENCE [LARGE SCALE GENOMIC DNA]</scope>
    <source>
        <strain evidence="6 7">CECT 7972</strain>
    </source>
</reference>
<dbReference type="GO" id="GO:0051287">
    <property type="term" value="F:NAD binding"/>
    <property type="evidence" value="ECO:0007669"/>
    <property type="project" value="InterPro"/>
</dbReference>
<evidence type="ECO:0000313" key="6">
    <source>
        <dbReference type="EMBL" id="TDR52567.1"/>
    </source>
</evidence>
<dbReference type="GO" id="GO:0016628">
    <property type="term" value="F:oxidoreductase activity, acting on the CH-CH group of donors, NAD or NADP as acceptor"/>
    <property type="evidence" value="ECO:0007669"/>
    <property type="project" value="InterPro"/>
</dbReference>
<evidence type="ECO:0000256" key="3">
    <source>
        <dbReference type="ARBA" id="ARBA00023027"/>
    </source>
</evidence>
<dbReference type="PANTHER" id="PTHR43491:SF2">
    <property type="entry name" value="UDP-N-ACETYL-D-MANNOSAMINE DEHYDROGENASE"/>
    <property type="match status" value="1"/>
</dbReference>
<dbReference type="InterPro" id="IPR036291">
    <property type="entry name" value="NAD(P)-bd_dom_sf"/>
</dbReference>
<evidence type="ECO:0000256" key="4">
    <source>
        <dbReference type="PIRNR" id="PIRNR000124"/>
    </source>
</evidence>
<dbReference type="EMBL" id="SNZK01000007">
    <property type="protein sequence ID" value="TDR52567.1"/>
    <property type="molecule type" value="Genomic_DNA"/>
</dbReference>
<dbReference type="NCBIfam" id="TIGR03026">
    <property type="entry name" value="NDP-sugDHase"/>
    <property type="match status" value="1"/>
</dbReference>
<dbReference type="PANTHER" id="PTHR43491">
    <property type="entry name" value="UDP-N-ACETYL-D-MANNOSAMINE DEHYDROGENASE"/>
    <property type="match status" value="1"/>
</dbReference>
<dbReference type="InterPro" id="IPR008927">
    <property type="entry name" value="6-PGluconate_DH-like_C_sf"/>
</dbReference>
<dbReference type="Pfam" id="PF00984">
    <property type="entry name" value="UDPG_MGDP_dh"/>
    <property type="match status" value="1"/>
</dbReference>
<dbReference type="PIRSF" id="PIRSF500136">
    <property type="entry name" value="UDP_ManNAc_DH"/>
    <property type="match status" value="1"/>
</dbReference>
<comment type="similarity">
    <text evidence="1 4">Belongs to the UDP-glucose/GDP-mannose dehydrogenase family.</text>
</comment>
<dbReference type="Gene3D" id="3.40.50.720">
    <property type="entry name" value="NAD(P)-binding Rossmann-like Domain"/>
    <property type="match status" value="2"/>
</dbReference>
<dbReference type="GO" id="GO:0016616">
    <property type="term" value="F:oxidoreductase activity, acting on the CH-OH group of donors, NAD or NADP as acceptor"/>
    <property type="evidence" value="ECO:0007669"/>
    <property type="project" value="InterPro"/>
</dbReference>
<dbReference type="InterPro" id="IPR017476">
    <property type="entry name" value="UDP-Glc/GDP-Man"/>
</dbReference>
<evidence type="ECO:0000259" key="5">
    <source>
        <dbReference type="SMART" id="SM00984"/>
    </source>
</evidence>
<dbReference type="STRING" id="1265846.PROCOU_07743"/>
<protein>
    <submittedName>
        <fullName evidence="6">UDP-N-acetyl-D-mannosaminuronic acid dehydrogenase</fullName>
    </submittedName>
</protein>
<keyword evidence="2" id="KW-0560">Oxidoreductase</keyword>
<dbReference type="SMART" id="SM00984">
    <property type="entry name" value="UDPG_MGDP_dh_C"/>
    <property type="match status" value="1"/>
</dbReference>
<dbReference type="AlphaFoldDB" id="A0A4R6ZJM5"/>
<accession>A0A4R6ZJM5</accession>
<dbReference type="InterPro" id="IPR014027">
    <property type="entry name" value="UDP-Glc/GDP-Man_DH_C"/>
</dbReference>